<dbReference type="AlphaFoldDB" id="A0A556QDH6"/>
<evidence type="ECO:0000313" key="1">
    <source>
        <dbReference type="EMBL" id="TSJ74713.1"/>
    </source>
</evidence>
<dbReference type="OrthoDB" id="2382414at2"/>
<protein>
    <submittedName>
        <fullName evidence="1">DUF2292 domain-containing protein</fullName>
    </submittedName>
</protein>
<comment type="caution">
    <text evidence="1">The sequence shown here is derived from an EMBL/GenBank/DDBJ whole genome shotgun (WGS) entry which is preliminary data.</text>
</comment>
<keyword evidence="2" id="KW-1185">Reference proteome</keyword>
<proteinExistence type="predicted"/>
<evidence type="ECO:0000313" key="2">
    <source>
        <dbReference type="Proteomes" id="UP000315648"/>
    </source>
</evidence>
<name>A0A556QDH6_9BACT</name>
<dbReference type="InterPro" id="IPR018743">
    <property type="entry name" value="DUF2292"/>
</dbReference>
<dbReference type="EMBL" id="VMBG01000005">
    <property type="protein sequence ID" value="TSJ74713.1"/>
    <property type="molecule type" value="Genomic_DNA"/>
</dbReference>
<accession>A0A556QDH6</accession>
<gene>
    <name evidence="1" type="ORF">FPL22_17370</name>
</gene>
<organism evidence="1 2">
    <name type="scientific">Rariglobus hedericola</name>
    <dbReference type="NCBI Taxonomy" id="2597822"/>
    <lineage>
        <taxon>Bacteria</taxon>
        <taxon>Pseudomonadati</taxon>
        <taxon>Verrucomicrobiota</taxon>
        <taxon>Opitutia</taxon>
        <taxon>Opitutales</taxon>
        <taxon>Opitutaceae</taxon>
        <taxon>Rariglobus</taxon>
    </lineage>
</organism>
<dbReference type="RefSeq" id="WP_144354312.1">
    <property type="nucleotide sequence ID" value="NZ_CBCRVV010000033.1"/>
</dbReference>
<sequence>MSTTASTKSLSFSSSDITSPAWVDIVRQKVESLRYGVVQIVVHDGKVTQIERTEKTRIAGQRDGAE</sequence>
<dbReference type="Pfam" id="PF10055">
    <property type="entry name" value="DUF2292"/>
    <property type="match status" value="1"/>
</dbReference>
<dbReference type="Proteomes" id="UP000315648">
    <property type="component" value="Unassembled WGS sequence"/>
</dbReference>
<reference evidence="1 2" key="1">
    <citation type="submission" date="2019-07" db="EMBL/GenBank/DDBJ databases">
        <title>Description of 53C-WASEF.</title>
        <authorList>
            <person name="Pitt A."/>
            <person name="Hahn M.W."/>
        </authorList>
    </citation>
    <scope>NUCLEOTIDE SEQUENCE [LARGE SCALE GENOMIC DNA]</scope>
    <source>
        <strain evidence="1 2">53C-WASEF</strain>
    </source>
</reference>